<feature type="compositionally biased region" description="Low complexity" evidence="6">
    <location>
        <begin position="7"/>
        <end position="16"/>
    </location>
</feature>
<dbReference type="PANTHER" id="PTHR14781">
    <property type="entry name" value="INTRAFLAGELLAR TRANSPORT PROTEIN 56"/>
    <property type="match status" value="1"/>
</dbReference>
<dbReference type="Gene3D" id="1.25.40.10">
    <property type="entry name" value="Tetratricopeptide repeat domain"/>
    <property type="match status" value="3"/>
</dbReference>
<dbReference type="Proteomes" id="UP000285301">
    <property type="component" value="Unassembled WGS sequence"/>
</dbReference>
<feature type="region of interest" description="Disordered" evidence="6">
    <location>
        <begin position="90"/>
        <end position="112"/>
    </location>
</feature>
<dbReference type="AlphaFoldDB" id="A0A443RGG4"/>
<keyword evidence="8" id="KW-1185">Reference proteome</keyword>
<dbReference type="InterPro" id="IPR011990">
    <property type="entry name" value="TPR-like_helical_dom_sf"/>
</dbReference>
<name>A0A443RGG4_9ACAR</name>
<gene>
    <name evidence="7" type="ORF">B4U79_06239</name>
</gene>
<keyword evidence="4" id="KW-0802">TPR repeat</keyword>
<organism evidence="7 8">
    <name type="scientific">Dinothrombium tinctorium</name>
    <dbReference type="NCBI Taxonomy" id="1965070"/>
    <lineage>
        <taxon>Eukaryota</taxon>
        <taxon>Metazoa</taxon>
        <taxon>Ecdysozoa</taxon>
        <taxon>Arthropoda</taxon>
        <taxon>Chelicerata</taxon>
        <taxon>Arachnida</taxon>
        <taxon>Acari</taxon>
        <taxon>Acariformes</taxon>
        <taxon>Trombidiformes</taxon>
        <taxon>Prostigmata</taxon>
        <taxon>Anystina</taxon>
        <taxon>Parasitengona</taxon>
        <taxon>Trombidioidea</taxon>
        <taxon>Trombidiidae</taxon>
        <taxon>Dinothrombium</taxon>
    </lineage>
</organism>
<dbReference type="GO" id="GO:0035720">
    <property type="term" value="P:intraciliary anterograde transport"/>
    <property type="evidence" value="ECO:0007669"/>
    <property type="project" value="TreeGrafter"/>
</dbReference>
<evidence type="ECO:0000256" key="4">
    <source>
        <dbReference type="ARBA" id="ARBA00022803"/>
    </source>
</evidence>
<evidence type="ECO:0000256" key="6">
    <source>
        <dbReference type="SAM" id="MobiDB-lite"/>
    </source>
</evidence>
<evidence type="ECO:0000256" key="2">
    <source>
        <dbReference type="ARBA" id="ARBA00007834"/>
    </source>
</evidence>
<accession>A0A443RGG4</accession>
<proteinExistence type="inferred from homology"/>
<dbReference type="InterPro" id="IPR030511">
    <property type="entry name" value="TTC26"/>
</dbReference>
<evidence type="ECO:0000256" key="5">
    <source>
        <dbReference type="ARBA" id="ARBA00023273"/>
    </source>
</evidence>
<dbReference type="GO" id="GO:0097546">
    <property type="term" value="C:ciliary base"/>
    <property type="evidence" value="ECO:0007669"/>
    <property type="project" value="TreeGrafter"/>
</dbReference>
<dbReference type="FunFam" id="1.25.40.10:FF:001373">
    <property type="entry name" value="Tetratricopeptide repeat domain 26"/>
    <property type="match status" value="1"/>
</dbReference>
<comment type="caution">
    <text evidence="7">The sequence shown here is derived from an EMBL/GenBank/DDBJ whole genome shotgun (WGS) entry which is preliminary data.</text>
</comment>
<dbReference type="NCBIfam" id="TIGR00756">
    <property type="entry name" value="PPR"/>
    <property type="match status" value="1"/>
</dbReference>
<dbReference type="PANTHER" id="PTHR14781:SF0">
    <property type="entry name" value="INTRAFLAGELLAR TRANSPORT PROTEIN 56"/>
    <property type="match status" value="1"/>
</dbReference>
<evidence type="ECO:0000313" key="8">
    <source>
        <dbReference type="Proteomes" id="UP000285301"/>
    </source>
</evidence>
<dbReference type="GO" id="GO:0035735">
    <property type="term" value="P:intraciliary transport involved in cilium assembly"/>
    <property type="evidence" value="ECO:0007669"/>
    <property type="project" value="TreeGrafter"/>
</dbReference>
<comment type="similarity">
    <text evidence="2">Belongs to the IFT56 family.</text>
</comment>
<reference evidence="7 8" key="1">
    <citation type="journal article" date="2018" name="Gigascience">
        <title>Genomes of trombidid mites reveal novel predicted allergens and laterally-transferred genes associated with secondary metabolism.</title>
        <authorList>
            <person name="Dong X."/>
            <person name="Chaisiri K."/>
            <person name="Xia D."/>
            <person name="Armstrong S.D."/>
            <person name="Fang Y."/>
            <person name="Donnelly M.J."/>
            <person name="Kadowaki T."/>
            <person name="McGarry J.W."/>
            <person name="Darby A.C."/>
            <person name="Makepeace B.L."/>
        </authorList>
    </citation>
    <scope>NUCLEOTIDE SEQUENCE [LARGE SCALE GENOMIC DNA]</scope>
    <source>
        <strain evidence="7">UoL-WK</strain>
    </source>
</reference>
<dbReference type="InterPro" id="IPR002885">
    <property type="entry name" value="PPR_rpt"/>
</dbReference>
<dbReference type="GO" id="GO:0120170">
    <property type="term" value="F:intraciliary transport particle B binding"/>
    <property type="evidence" value="ECO:0007669"/>
    <property type="project" value="TreeGrafter"/>
</dbReference>
<evidence type="ECO:0000256" key="1">
    <source>
        <dbReference type="ARBA" id="ARBA00004138"/>
    </source>
</evidence>
<comment type="subcellular location">
    <subcellularLocation>
        <location evidence="1">Cell projection</location>
        <location evidence="1">Cilium</location>
    </subcellularLocation>
</comment>
<dbReference type="STRING" id="1965070.A0A443RGG4"/>
<keyword evidence="3" id="KW-0677">Repeat</keyword>
<sequence>MLLSRVKSGSKSSGSSATNRGKNSAKSQLPELEDFLKKRDYIGAITLLEYNQEAGKNSETNDLWVAYCHFHLGDYVESLKVLENLSKRKEATVKERDSDGKKSSKNEKETKSESKEELDDIWLYIACCQFFLGMYKEAEESVSKCKKVTKLHTRLSLHLAHKNGDEKVLLQHHQQLQDVIEDQLCLASIHYLRSHYQEAIDIYKKILIDKRDYLALNVYIALCYYKLDYYDVSQEVLAVYLQQHPDSMTAINLKACNHYRLYNGKAAEVNEYQEAYNLIGDLEPSVPHEYILKGVVNAVYGQEQDTIPGRQSMASCFFLMKQFDDVLLYLSSIKSYFYNDDTFNFTYAQAKAATGAFQEAEETFLQIQSEKIKSDPVYVNWLIRCYIMNKKPEKAWELYEKMATSAEAFNYLTLVANECYKMGHFLYAARSFDLLEKLDSNPEYWEGKRGACCGVFQMIIAERETRETLRDVISLLRSSSNPQTEQIVKIMRSWAKENSLIV</sequence>
<feature type="compositionally biased region" description="Polar residues" evidence="6">
    <location>
        <begin position="17"/>
        <end position="27"/>
    </location>
</feature>
<keyword evidence="7" id="KW-0969">Cilium</keyword>
<feature type="region of interest" description="Disordered" evidence="6">
    <location>
        <begin position="1"/>
        <end position="29"/>
    </location>
</feature>
<evidence type="ECO:0000313" key="7">
    <source>
        <dbReference type="EMBL" id="RWS14379.1"/>
    </source>
</evidence>
<dbReference type="OrthoDB" id="95390at2759"/>
<keyword evidence="7" id="KW-0282">Flagellum</keyword>
<protein>
    <submittedName>
        <fullName evidence="7">Intraflagellar transport protein 56-like isoform X2</fullName>
    </submittedName>
</protein>
<dbReference type="EMBL" id="NCKU01000742">
    <property type="protein sequence ID" value="RWS14379.1"/>
    <property type="molecule type" value="Genomic_DNA"/>
</dbReference>
<keyword evidence="5" id="KW-0966">Cell projection</keyword>
<dbReference type="GO" id="GO:0036064">
    <property type="term" value="C:ciliary basal body"/>
    <property type="evidence" value="ECO:0007669"/>
    <property type="project" value="TreeGrafter"/>
</dbReference>
<evidence type="ECO:0000256" key="3">
    <source>
        <dbReference type="ARBA" id="ARBA00022737"/>
    </source>
</evidence>
<dbReference type="SUPFAM" id="SSF48452">
    <property type="entry name" value="TPR-like"/>
    <property type="match status" value="2"/>
</dbReference>
<dbReference type="GO" id="GO:0030992">
    <property type="term" value="C:intraciliary transport particle B"/>
    <property type="evidence" value="ECO:0007669"/>
    <property type="project" value="TreeGrafter"/>
</dbReference>